<protein>
    <submittedName>
        <fullName evidence="4">Aldose epimerase family protein</fullName>
        <ecNumber evidence="4">5.1.3.-</ecNumber>
    </submittedName>
</protein>
<keyword evidence="5" id="KW-1185">Reference proteome</keyword>
<organism evidence="4 5">
    <name type="scientific">Lacticaseibacillus yichunensis</name>
    <dbReference type="NCBI Taxonomy" id="2486015"/>
    <lineage>
        <taxon>Bacteria</taxon>
        <taxon>Bacillati</taxon>
        <taxon>Bacillota</taxon>
        <taxon>Bacilli</taxon>
        <taxon>Lactobacillales</taxon>
        <taxon>Lactobacillaceae</taxon>
        <taxon>Lacticaseibacillus</taxon>
    </lineage>
</organism>
<comment type="caution">
    <text evidence="4">The sequence shown here is derived from an EMBL/GenBank/DDBJ whole genome shotgun (WGS) entry which is preliminary data.</text>
</comment>
<dbReference type="EC" id="5.1.3.-" evidence="4"/>
<comment type="similarity">
    <text evidence="1">Belongs to the aldose epimerase family.</text>
</comment>
<evidence type="ECO:0000313" key="5">
    <source>
        <dbReference type="Proteomes" id="UP001597192"/>
    </source>
</evidence>
<dbReference type="GO" id="GO:0016853">
    <property type="term" value="F:isomerase activity"/>
    <property type="evidence" value="ECO:0007669"/>
    <property type="project" value="UniProtKB-KW"/>
</dbReference>
<evidence type="ECO:0000256" key="3">
    <source>
        <dbReference type="ARBA" id="ARBA00023277"/>
    </source>
</evidence>
<dbReference type="InterPro" id="IPR011013">
    <property type="entry name" value="Gal_mutarotase_sf_dom"/>
</dbReference>
<reference evidence="5" key="1">
    <citation type="journal article" date="2019" name="Int. J. Syst. Evol. Microbiol.">
        <title>The Global Catalogue of Microorganisms (GCM) 10K type strain sequencing project: providing services to taxonomists for standard genome sequencing and annotation.</title>
        <authorList>
            <consortium name="The Broad Institute Genomics Platform"/>
            <consortium name="The Broad Institute Genome Sequencing Center for Infectious Disease"/>
            <person name="Wu L."/>
            <person name="Ma J."/>
        </authorList>
    </citation>
    <scope>NUCLEOTIDE SEQUENCE [LARGE SCALE GENOMIC DNA]</scope>
    <source>
        <strain evidence="5">CCM 8947</strain>
    </source>
</reference>
<evidence type="ECO:0000313" key="4">
    <source>
        <dbReference type="EMBL" id="MFD1432173.1"/>
    </source>
</evidence>
<dbReference type="EMBL" id="JBHTOG010000026">
    <property type="protein sequence ID" value="MFD1432173.1"/>
    <property type="molecule type" value="Genomic_DNA"/>
</dbReference>
<dbReference type="InterPro" id="IPR014718">
    <property type="entry name" value="GH-type_carb-bd"/>
</dbReference>
<dbReference type="PANTHER" id="PTHR10091">
    <property type="entry name" value="ALDOSE-1-EPIMERASE"/>
    <property type="match status" value="1"/>
</dbReference>
<dbReference type="InterPro" id="IPR008183">
    <property type="entry name" value="Aldose_1/G6P_1-epimerase"/>
</dbReference>
<dbReference type="InterPro" id="IPR047215">
    <property type="entry name" value="Galactose_mutarotase-like"/>
</dbReference>
<dbReference type="Pfam" id="PF01263">
    <property type="entry name" value="Aldose_epim"/>
    <property type="match status" value="1"/>
</dbReference>
<evidence type="ECO:0000256" key="2">
    <source>
        <dbReference type="ARBA" id="ARBA00023235"/>
    </source>
</evidence>
<sequence length="336" mass="36789">MQSLFGQINGQPVTKYSVTNANGVTLSCLSFGATWYSLTVPTDDGPRDVVLHYRTAEEYDQASSFLCKTIGRTAGRIGKGQATLNGQLVQVPTNENGNTLHGGKHGLHDLNWDGRTEGSRIIFTCHMPSSVDGYPGDLDAQVEYLLDDNDTVTISYSATASEDTLWNPTCHIYFNLDGADNTINAQDMQVLADQRLELDEEKIPTGEFLPLAETPYNFKTQANLGTAIDGLQDIDEKGIDDVYVINEHDENDPVCTLWSSDKKVSVALTSPRNGLVVYSGNHFEAADDLEGYEGRPYVGIAVEAQTLPTAATDDSGTIKLAADEQRDDWISYHFAY</sequence>
<proteinExistence type="inferred from homology"/>
<dbReference type="Gene3D" id="2.70.98.10">
    <property type="match status" value="1"/>
</dbReference>
<dbReference type="RefSeq" id="WP_125696768.1">
    <property type="nucleotide sequence ID" value="NZ_JBHTOG010000026.1"/>
</dbReference>
<evidence type="ECO:0000256" key="1">
    <source>
        <dbReference type="ARBA" id="ARBA00006206"/>
    </source>
</evidence>
<keyword evidence="2 4" id="KW-0413">Isomerase</keyword>
<dbReference type="SUPFAM" id="SSF74650">
    <property type="entry name" value="Galactose mutarotase-like"/>
    <property type="match status" value="1"/>
</dbReference>
<dbReference type="Proteomes" id="UP001597192">
    <property type="component" value="Unassembled WGS sequence"/>
</dbReference>
<name>A0ABW4CQ74_9LACO</name>
<keyword evidence="3" id="KW-0119">Carbohydrate metabolism</keyword>
<accession>A0ABW4CQ74</accession>
<gene>
    <name evidence="4" type="ORF">ACFQ47_05685</name>
</gene>
<dbReference type="CDD" id="cd09019">
    <property type="entry name" value="galactose_mutarotase_like"/>
    <property type="match status" value="1"/>
</dbReference>
<dbReference type="PANTHER" id="PTHR10091:SF0">
    <property type="entry name" value="GALACTOSE MUTAROTASE"/>
    <property type="match status" value="1"/>
</dbReference>